<feature type="signal peptide" evidence="1">
    <location>
        <begin position="1"/>
        <end position="18"/>
    </location>
</feature>
<dbReference type="EMBL" id="LR743593">
    <property type="protein sequence ID" value="CAA2621726.1"/>
    <property type="molecule type" value="Genomic_DNA"/>
</dbReference>
<accession>A0A7I8IV18</accession>
<protein>
    <submittedName>
        <fullName evidence="2">Uncharacterized protein</fullName>
    </submittedName>
</protein>
<evidence type="ECO:0000313" key="3">
    <source>
        <dbReference type="Proteomes" id="UP001189122"/>
    </source>
</evidence>
<dbReference type="AlphaFoldDB" id="A0A7I8IV18"/>
<gene>
    <name evidence="2" type="ORF">SI7747_06007808</name>
</gene>
<organism evidence="2">
    <name type="scientific">Spirodela intermedia</name>
    <name type="common">Intermediate duckweed</name>
    <dbReference type="NCBI Taxonomy" id="51605"/>
    <lineage>
        <taxon>Eukaryota</taxon>
        <taxon>Viridiplantae</taxon>
        <taxon>Streptophyta</taxon>
        <taxon>Embryophyta</taxon>
        <taxon>Tracheophyta</taxon>
        <taxon>Spermatophyta</taxon>
        <taxon>Magnoliopsida</taxon>
        <taxon>Liliopsida</taxon>
        <taxon>Araceae</taxon>
        <taxon>Lemnoideae</taxon>
        <taxon>Spirodela</taxon>
    </lineage>
</organism>
<dbReference type="EMBL" id="CACRZD030000006">
    <property type="protein sequence ID" value="CAA6661413.1"/>
    <property type="molecule type" value="Genomic_DNA"/>
</dbReference>
<sequence>MNVLGSFFLLVDSSILCGFREIILILWTQDQVIVNSKVDVSSSCGLEMKDLHRNQTFCGFKD</sequence>
<keyword evidence="1" id="KW-0732">Signal</keyword>
<keyword evidence="3" id="KW-1185">Reference proteome</keyword>
<proteinExistence type="predicted"/>
<feature type="chain" id="PRO_5029572405" evidence="1">
    <location>
        <begin position="19"/>
        <end position="62"/>
    </location>
</feature>
<evidence type="ECO:0000256" key="1">
    <source>
        <dbReference type="SAM" id="SignalP"/>
    </source>
</evidence>
<reference evidence="2 3" key="1">
    <citation type="submission" date="2019-12" db="EMBL/GenBank/DDBJ databases">
        <authorList>
            <person name="Scholz U."/>
            <person name="Mascher M."/>
            <person name="Fiebig A."/>
        </authorList>
    </citation>
    <scope>NUCLEOTIDE SEQUENCE</scope>
</reference>
<dbReference type="Proteomes" id="UP001189122">
    <property type="component" value="Unassembled WGS sequence"/>
</dbReference>
<evidence type="ECO:0000313" key="2">
    <source>
        <dbReference type="EMBL" id="CAA2621726.1"/>
    </source>
</evidence>
<name>A0A7I8IV18_SPIIN</name>